<gene>
    <name evidence="2" type="ORF">CDEB00056_LOCUS14052</name>
</gene>
<reference evidence="2" key="1">
    <citation type="submission" date="2021-01" db="EMBL/GenBank/DDBJ databases">
        <authorList>
            <person name="Corre E."/>
            <person name="Pelletier E."/>
            <person name="Niang G."/>
            <person name="Scheremetjew M."/>
            <person name="Finn R."/>
            <person name="Kale V."/>
            <person name="Holt S."/>
            <person name="Cochrane G."/>
            <person name="Meng A."/>
            <person name="Brown T."/>
            <person name="Cohen L."/>
        </authorList>
    </citation>
    <scope>NUCLEOTIDE SEQUENCE</scope>
    <source>
        <strain evidence="2">MM31A-1</strain>
    </source>
</reference>
<feature type="region of interest" description="Disordered" evidence="1">
    <location>
        <begin position="245"/>
        <end position="280"/>
    </location>
</feature>
<accession>A0A7S3Q8Y0</accession>
<feature type="compositionally biased region" description="Polar residues" evidence="1">
    <location>
        <begin position="267"/>
        <end position="280"/>
    </location>
</feature>
<dbReference type="AlphaFoldDB" id="A0A7S3Q8Y0"/>
<proteinExistence type="predicted"/>
<name>A0A7S3Q8Y0_9STRA</name>
<evidence type="ECO:0000313" key="2">
    <source>
        <dbReference type="EMBL" id="CAE0469199.1"/>
    </source>
</evidence>
<evidence type="ECO:0000256" key="1">
    <source>
        <dbReference type="SAM" id="MobiDB-lite"/>
    </source>
</evidence>
<sequence length="280" mass="30787">MFSANENLMLREHKRRVVQYVENTIPENLLDLGTTVMVMQTACRTPGCVPLETAIAVVFPRPMRTGGRKSASKTASASATVPAPVAKELLPGLKESAGGTFKTKILLPLAEVTKDDVLDSLPPVFEGGRKTWERTCMALRDMMIGRIGGMVGSGDTEVEVEERQILAEYLQQSLKDYLARGCVAPELNEPFGKLQIKNDNENDSEIAVGDLVIEEKKEEEDVVDDDKIASEATVVSGTMIGDKNFTIRRPMDDDGDDDDVKEKTEGTTHISKQTTYFKTD</sequence>
<organism evidence="2">
    <name type="scientific">Chaetoceros debilis</name>
    <dbReference type="NCBI Taxonomy" id="122233"/>
    <lineage>
        <taxon>Eukaryota</taxon>
        <taxon>Sar</taxon>
        <taxon>Stramenopiles</taxon>
        <taxon>Ochrophyta</taxon>
        <taxon>Bacillariophyta</taxon>
        <taxon>Coscinodiscophyceae</taxon>
        <taxon>Chaetocerotophycidae</taxon>
        <taxon>Chaetocerotales</taxon>
        <taxon>Chaetocerotaceae</taxon>
        <taxon>Chaetoceros</taxon>
    </lineage>
</organism>
<protein>
    <submittedName>
        <fullName evidence="2">Uncharacterized protein</fullName>
    </submittedName>
</protein>
<dbReference type="EMBL" id="HBIO01018302">
    <property type="protein sequence ID" value="CAE0469199.1"/>
    <property type="molecule type" value="Transcribed_RNA"/>
</dbReference>